<dbReference type="RefSeq" id="WP_195129697.1">
    <property type="nucleotide sequence ID" value="NZ_JADLQX010000007.1"/>
</dbReference>
<comment type="caution">
    <text evidence="1">The sequence shown here is derived from an EMBL/GenBank/DDBJ whole genome shotgun (WGS) entry which is preliminary data.</text>
</comment>
<name>A0ABS0CQS9_9NOCA</name>
<dbReference type="Proteomes" id="UP000702209">
    <property type="component" value="Unassembled WGS sequence"/>
</dbReference>
<proteinExistence type="predicted"/>
<sequence>MRCELQGVCPTCGGELVWRPRRASG</sequence>
<keyword evidence="2" id="KW-1185">Reference proteome</keyword>
<evidence type="ECO:0000313" key="2">
    <source>
        <dbReference type="Proteomes" id="UP000702209"/>
    </source>
</evidence>
<dbReference type="Pfam" id="PF06906">
    <property type="entry name" value="DUF1272"/>
    <property type="match status" value="1"/>
</dbReference>
<protein>
    <submittedName>
        <fullName evidence="1">DUF1272 domain-containing protein</fullName>
    </submittedName>
</protein>
<evidence type="ECO:0000313" key="1">
    <source>
        <dbReference type="EMBL" id="MBF6298157.1"/>
    </source>
</evidence>
<reference evidence="1 2" key="1">
    <citation type="submission" date="2020-10" db="EMBL/GenBank/DDBJ databases">
        <title>Identification of Nocardia species via Next-generation sequencing and recognition of intraspecies genetic diversity.</title>
        <authorList>
            <person name="Li P."/>
            <person name="Li P."/>
            <person name="Lu B."/>
        </authorList>
    </citation>
    <scope>NUCLEOTIDE SEQUENCE [LARGE SCALE GENOMIC DNA]</scope>
    <source>
        <strain evidence="1 2">BJ06-0157</strain>
    </source>
</reference>
<dbReference type="EMBL" id="JADLQX010000007">
    <property type="protein sequence ID" value="MBF6298157.1"/>
    <property type="molecule type" value="Genomic_DNA"/>
</dbReference>
<gene>
    <name evidence="1" type="ORF">IU459_11450</name>
</gene>
<dbReference type="InterPro" id="IPR010696">
    <property type="entry name" value="DUF1272"/>
</dbReference>
<organism evidence="1 2">
    <name type="scientific">Nocardia amamiensis</name>
    <dbReference type="NCBI Taxonomy" id="404578"/>
    <lineage>
        <taxon>Bacteria</taxon>
        <taxon>Bacillati</taxon>
        <taxon>Actinomycetota</taxon>
        <taxon>Actinomycetes</taxon>
        <taxon>Mycobacteriales</taxon>
        <taxon>Nocardiaceae</taxon>
        <taxon>Nocardia</taxon>
    </lineage>
</organism>
<accession>A0ABS0CQS9</accession>